<comment type="similarity">
    <text evidence="1">Belongs to the peptidase S13 family.</text>
</comment>
<evidence type="ECO:0000256" key="1">
    <source>
        <dbReference type="ARBA" id="ARBA00006096"/>
    </source>
</evidence>
<proteinExistence type="inferred from homology"/>
<evidence type="ECO:0000256" key="2">
    <source>
        <dbReference type="ARBA" id="ARBA00022801"/>
    </source>
</evidence>
<feature type="signal peptide" evidence="4">
    <location>
        <begin position="1"/>
        <end position="21"/>
    </location>
</feature>
<evidence type="ECO:0000313" key="5">
    <source>
        <dbReference type="EMBL" id="AVZ74499.1"/>
    </source>
</evidence>
<dbReference type="RefSeq" id="WP_108151012.1">
    <property type="nucleotide sequence ID" value="NZ_CP026304.1"/>
</dbReference>
<dbReference type="AlphaFoldDB" id="A0A2R4T5S5"/>
<evidence type="ECO:0000313" key="6">
    <source>
        <dbReference type="Proteomes" id="UP000244201"/>
    </source>
</evidence>
<dbReference type="InterPro" id="IPR012338">
    <property type="entry name" value="Beta-lactam/transpept-like"/>
</dbReference>
<sequence length="469" mass="46696">MPEVRTWQLAAGAAVVGLALAAGAVAAAGPWDSGQRKAEREWAAAQSPSGGAHHQVPGPKRPAPAPSAPGVLTALGAPATAPAPAPASASVPGDLAEVLAPLLGDPGLGPVRTASVVEVATGRRLYEHGAADPMTPASTIKIATSAAALSALGPDHRIPTTVVVSKDGEELTLVGGGDPTLGRAALGTLADRTVRALRDRGTGTVRLTYDTSLYSGTSRHPIGPNGNLAPVSALMVGQGRINQTATGYATRTGDPAGDAARTFERLLSERGVDTSATPSPGRPAAGSKPLAKVLSAPLSALVEQALTNSDNDIAEALARQTALATGEEASFRGAERAVTKQLAKLKLPLTGARFADGSGLNRADKLSAGLLTALLALAADPAHPELRPVLTGLPVAGFSGTLHGRYGGTSPGTGLVRAKTGTLTGVNALAGTVVAPDGRLLAFAFLAGNTPSATAAEPALDRLAAALAS</sequence>
<name>A0A2R4T5S5_9ACTN</name>
<reference evidence="5 6" key="1">
    <citation type="submission" date="2018-01" db="EMBL/GenBank/DDBJ databases">
        <title>Complete genome sequence of Streptomyces lunaelactis MM109T, a Ferroverdin A producer isolated from cave moonmilk deposits.</title>
        <authorList>
            <person name="Naome A."/>
            <person name="Martinet L."/>
            <person name="Maciejewska M."/>
            <person name="Anderssen S."/>
            <person name="Adam D."/>
            <person name="Tenconi E."/>
            <person name="Deflandre B."/>
            <person name="Arguelles-Arias A."/>
            <person name="Calusinska M."/>
            <person name="Copieters W."/>
            <person name="Karim L."/>
            <person name="Hanikenne M."/>
            <person name="Baurain D."/>
            <person name="van Wezel G."/>
            <person name="Smargiasso N."/>
            <person name="de Pauw E."/>
            <person name="Delfosse P."/>
            <person name="Rigali S."/>
        </authorList>
    </citation>
    <scope>NUCLEOTIDE SEQUENCE [LARGE SCALE GENOMIC DNA]</scope>
    <source>
        <strain evidence="5 6">MM109</strain>
    </source>
</reference>
<dbReference type="Proteomes" id="UP000244201">
    <property type="component" value="Chromosome"/>
</dbReference>
<evidence type="ECO:0000256" key="3">
    <source>
        <dbReference type="SAM" id="MobiDB-lite"/>
    </source>
</evidence>
<dbReference type="EMBL" id="CP026304">
    <property type="protein sequence ID" value="AVZ74499.1"/>
    <property type="molecule type" value="Genomic_DNA"/>
</dbReference>
<accession>A0A2R4T5S5</accession>
<dbReference type="GO" id="GO:0006508">
    <property type="term" value="P:proteolysis"/>
    <property type="evidence" value="ECO:0007669"/>
    <property type="project" value="InterPro"/>
</dbReference>
<keyword evidence="6" id="KW-1185">Reference proteome</keyword>
<keyword evidence="4" id="KW-0732">Signal</keyword>
<organism evidence="5 6">
    <name type="scientific">Streptomyces lunaelactis</name>
    <dbReference type="NCBI Taxonomy" id="1535768"/>
    <lineage>
        <taxon>Bacteria</taxon>
        <taxon>Bacillati</taxon>
        <taxon>Actinomycetota</taxon>
        <taxon>Actinomycetes</taxon>
        <taxon>Kitasatosporales</taxon>
        <taxon>Streptomycetaceae</taxon>
        <taxon>Streptomyces</taxon>
    </lineage>
</organism>
<dbReference type="PANTHER" id="PTHR30023">
    <property type="entry name" value="D-ALANYL-D-ALANINE CARBOXYPEPTIDASE"/>
    <property type="match status" value="1"/>
</dbReference>
<dbReference type="PANTHER" id="PTHR30023:SF0">
    <property type="entry name" value="PENICILLIN-SENSITIVE CARBOXYPEPTIDASE A"/>
    <property type="match status" value="1"/>
</dbReference>
<protein>
    <submittedName>
        <fullName evidence="5">D-alanyl-D-alanine carboxypeptidase/D-alanyl-D-alanine-endopeptidase</fullName>
    </submittedName>
</protein>
<feature type="chain" id="PRO_5039281738" evidence="4">
    <location>
        <begin position="22"/>
        <end position="469"/>
    </location>
</feature>
<keyword evidence="5" id="KW-0645">Protease</keyword>
<dbReference type="InterPro" id="IPR000667">
    <property type="entry name" value="Peptidase_S13"/>
</dbReference>
<dbReference type="GO" id="GO:0000270">
    <property type="term" value="P:peptidoglycan metabolic process"/>
    <property type="evidence" value="ECO:0007669"/>
    <property type="project" value="TreeGrafter"/>
</dbReference>
<dbReference type="KEGG" id="slk:SLUN_22375"/>
<feature type="compositionally biased region" description="Low complexity" evidence="3">
    <location>
        <begin position="70"/>
        <end position="91"/>
    </location>
</feature>
<evidence type="ECO:0000256" key="4">
    <source>
        <dbReference type="SAM" id="SignalP"/>
    </source>
</evidence>
<dbReference type="Gene3D" id="3.40.710.10">
    <property type="entry name" value="DD-peptidase/beta-lactamase superfamily"/>
    <property type="match status" value="2"/>
</dbReference>
<keyword evidence="5" id="KW-0121">Carboxypeptidase</keyword>
<dbReference type="NCBIfam" id="TIGR00666">
    <property type="entry name" value="PBP4"/>
    <property type="match status" value="1"/>
</dbReference>
<keyword evidence="2" id="KW-0378">Hydrolase</keyword>
<dbReference type="GO" id="GO:0004185">
    <property type="term" value="F:serine-type carboxypeptidase activity"/>
    <property type="evidence" value="ECO:0007669"/>
    <property type="project" value="InterPro"/>
</dbReference>
<feature type="region of interest" description="Disordered" evidence="3">
    <location>
        <begin position="29"/>
        <end position="91"/>
    </location>
</feature>
<feature type="region of interest" description="Disordered" evidence="3">
    <location>
        <begin position="269"/>
        <end position="288"/>
    </location>
</feature>
<dbReference type="PRINTS" id="PR00922">
    <property type="entry name" value="DADACBPTASE3"/>
</dbReference>
<dbReference type="Pfam" id="PF02113">
    <property type="entry name" value="Peptidase_S13"/>
    <property type="match status" value="2"/>
</dbReference>
<dbReference type="GeneID" id="55658000"/>
<dbReference type="SUPFAM" id="SSF56601">
    <property type="entry name" value="beta-lactamase/transpeptidase-like"/>
    <property type="match status" value="1"/>
</dbReference>
<gene>
    <name evidence="5" type="primary">dacB</name>
    <name evidence="5" type="ORF">SLUN_22375</name>
</gene>
<dbReference type="OrthoDB" id="56883at2"/>